<dbReference type="AlphaFoldDB" id="A0A1M5YQB9"/>
<dbReference type="RefSeq" id="WP_072832891.1">
    <property type="nucleotide sequence ID" value="NZ_FQXP01000028.1"/>
</dbReference>
<reference evidence="1 2" key="1">
    <citation type="submission" date="2016-11" db="EMBL/GenBank/DDBJ databases">
        <authorList>
            <person name="Jaros S."/>
            <person name="Januszkiewicz K."/>
            <person name="Wedrychowicz H."/>
        </authorList>
    </citation>
    <scope>NUCLEOTIDE SEQUENCE [LARGE SCALE GENOMIC DNA]</scope>
    <source>
        <strain evidence="1 2">DSM 3089</strain>
    </source>
</reference>
<protein>
    <submittedName>
        <fullName evidence="1">Uncharacterized protein</fullName>
    </submittedName>
</protein>
<evidence type="ECO:0000313" key="2">
    <source>
        <dbReference type="Proteomes" id="UP000184526"/>
    </source>
</evidence>
<name>A0A1M5YQB9_9CLOT</name>
<gene>
    <name evidence="1" type="ORF">SAMN02745196_03126</name>
</gene>
<accession>A0A1M5YQB9</accession>
<keyword evidence="2" id="KW-1185">Reference proteome</keyword>
<sequence length="75" mass="9020">MIKNELKSLAKRYAKKEFSLDDYNYLRDVIMSKSNSINNYYKVNKLVIKYDNYLYNMLMEEDEKSSSFLVCPAWV</sequence>
<organism evidence="1 2">
    <name type="scientific">Clostridium collagenovorans DSM 3089</name>
    <dbReference type="NCBI Taxonomy" id="1121306"/>
    <lineage>
        <taxon>Bacteria</taxon>
        <taxon>Bacillati</taxon>
        <taxon>Bacillota</taxon>
        <taxon>Clostridia</taxon>
        <taxon>Eubacteriales</taxon>
        <taxon>Clostridiaceae</taxon>
        <taxon>Clostridium</taxon>
    </lineage>
</organism>
<proteinExistence type="predicted"/>
<dbReference type="Proteomes" id="UP000184526">
    <property type="component" value="Unassembled WGS sequence"/>
</dbReference>
<dbReference type="EMBL" id="FQXP01000028">
    <property type="protein sequence ID" value="SHI13753.1"/>
    <property type="molecule type" value="Genomic_DNA"/>
</dbReference>
<evidence type="ECO:0000313" key="1">
    <source>
        <dbReference type="EMBL" id="SHI13753.1"/>
    </source>
</evidence>